<reference evidence="1 2" key="1">
    <citation type="submission" date="2020-02" db="EMBL/GenBank/DDBJ databases">
        <title>Draft genome sequence of Haematococcus lacustris strain NIES-144.</title>
        <authorList>
            <person name="Morimoto D."/>
            <person name="Nakagawa S."/>
            <person name="Yoshida T."/>
            <person name="Sawayama S."/>
        </authorList>
    </citation>
    <scope>NUCLEOTIDE SEQUENCE [LARGE SCALE GENOMIC DNA]</scope>
    <source>
        <strain evidence="1 2">NIES-144</strain>
    </source>
</reference>
<dbReference type="EMBL" id="BLLF01001339">
    <property type="protein sequence ID" value="GFH18690.1"/>
    <property type="molecule type" value="Genomic_DNA"/>
</dbReference>
<proteinExistence type="predicted"/>
<comment type="caution">
    <text evidence="1">The sequence shown here is derived from an EMBL/GenBank/DDBJ whole genome shotgun (WGS) entry which is preliminary data.</text>
</comment>
<name>A0A699ZBB3_HAELA</name>
<dbReference type="Proteomes" id="UP000485058">
    <property type="component" value="Unassembled WGS sequence"/>
</dbReference>
<dbReference type="AlphaFoldDB" id="A0A699ZBB3"/>
<evidence type="ECO:0000313" key="2">
    <source>
        <dbReference type="Proteomes" id="UP000485058"/>
    </source>
</evidence>
<feature type="non-terminal residue" evidence="1">
    <location>
        <position position="1"/>
    </location>
</feature>
<protein>
    <submittedName>
        <fullName evidence="1">Uncharacterized protein</fullName>
    </submittedName>
</protein>
<evidence type="ECO:0000313" key="1">
    <source>
        <dbReference type="EMBL" id="GFH18690.1"/>
    </source>
</evidence>
<accession>A0A699ZBB3</accession>
<sequence>MAVSVANDLAQLKASSIADAAVAAGASSDAHASAALLEQEQLNAALLEETKLLHQHLSFNKVQQAITSSLGLHIMPGQELSDRVPSGKTLKQAMDKIVDTVNKLQARPILEDLAKHEVP</sequence>
<keyword evidence="2" id="KW-1185">Reference proteome</keyword>
<organism evidence="1 2">
    <name type="scientific">Haematococcus lacustris</name>
    <name type="common">Green alga</name>
    <name type="synonym">Haematococcus pluvialis</name>
    <dbReference type="NCBI Taxonomy" id="44745"/>
    <lineage>
        <taxon>Eukaryota</taxon>
        <taxon>Viridiplantae</taxon>
        <taxon>Chlorophyta</taxon>
        <taxon>core chlorophytes</taxon>
        <taxon>Chlorophyceae</taxon>
        <taxon>CS clade</taxon>
        <taxon>Chlamydomonadales</taxon>
        <taxon>Haematococcaceae</taxon>
        <taxon>Haematococcus</taxon>
    </lineage>
</organism>
<gene>
    <name evidence="1" type="ORF">HaLaN_15537</name>
</gene>